<protein>
    <recommendedName>
        <fullName evidence="3">F-box domain-containing protein</fullName>
    </recommendedName>
</protein>
<evidence type="ECO:0000313" key="2">
    <source>
        <dbReference type="Proteomes" id="UP001610446"/>
    </source>
</evidence>
<proteinExistence type="predicted"/>
<accession>A0ABR4J8R9</accession>
<organism evidence="1 2">
    <name type="scientific">Aspergillus pseudoustus</name>
    <dbReference type="NCBI Taxonomy" id="1810923"/>
    <lineage>
        <taxon>Eukaryota</taxon>
        <taxon>Fungi</taxon>
        <taxon>Dikarya</taxon>
        <taxon>Ascomycota</taxon>
        <taxon>Pezizomycotina</taxon>
        <taxon>Eurotiomycetes</taxon>
        <taxon>Eurotiomycetidae</taxon>
        <taxon>Eurotiales</taxon>
        <taxon>Aspergillaceae</taxon>
        <taxon>Aspergillus</taxon>
        <taxon>Aspergillus subgen. Nidulantes</taxon>
    </lineage>
</organism>
<reference evidence="1 2" key="1">
    <citation type="submission" date="2024-07" db="EMBL/GenBank/DDBJ databases">
        <title>Section-level genome sequencing and comparative genomics of Aspergillus sections Usti and Cavernicolus.</title>
        <authorList>
            <consortium name="Lawrence Berkeley National Laboratory"/>
            <person name="Nybo J.L."/>
            <person name="Vesth T.C."/>
            <person name="Theobald S."/>
            <person name="Frisvad J.C."/>
            <person name="Larsen T.O."/>
            <person name="Kjaerboelling I."/>
            <person name="Rothschild-Mancinelli K."/>
            <person name="Lyhne E.K."/>
            <person name="Kogle M.E."/>
            <person name="Barry K."/>
            <person name="Clum A."/>
            <person name="Na H."/>
            <person name="Ledsgaard L."/>
            <person name="Lin J."/>
            <person name="Lipzen A."/>
            <person name="Kuo A."/>
            <person name="Riley R."/>
            <person name="Mondo S."/>
            <person name="Labutti K."/>
            <person name="Haridas S."/>
            <person name="Pangalinan J."/>
            <person name="Salamov A.A."/>
            <person name="Simmons B.A."/>
            <person name="Magnuson J.K."/>
            <person name="Chen J."/>
            <person name="Drula E."/>
            <person name="Henrissat B."/>
            <person name="Wiebenga A."/>
            <person name="Lubbers R.J."/>
            <person name="Gomes A.C."/>
            <person name="Makela M.R."/>
            <person name="Stajich J."/>
            <person name="Grigoriev I.V."/>
            <person name="Mortensen U.H."/>
            <person name="De Vries R.P."/>
            <person name="Baker S.E."/>
            <person name="Andersen M.R."/>
        </authorList>
    </citation>
    <scope>NUCLEOTIDE SEQUENCE [LARGE SCALE GENOMIC DNA]</scope>
    <source>
        <strain evidence="1 2">CBS 123904</strain>
    </source>
</reference>
<evidence type="ECO:0008006" key="3">
    <source>
        <dbReference type="Google" id="ProtNLM"/>
    </source>
</evidence>
<gene>
    <name evidence="1" type="ORF">BJY01DRAFT_258645</name>
</gene>
<dbReference type="EMBL" id="JBFXLU010000178">
    <property type="protein sequence ID" value="KAL2836455.1"/>
    <property type="molecule type" value="Genomic_DNA"/>
</dbReference>
<dbReference type="InterPro" id="IPR032675">
    <property type="entry name" value="LRR_dom_sf"/>
</dbReference>
<name>A0ABR4J8R9_9EURO</name>
<keyword evidence="2" id="KW-1185">Reference proteome</keyword>
<dbReference type="Gene3D" id="3.80.10.10">
    <property type="entry name" value="Ribonuclease Inhibitor"/>
    <property type="match status" value="1"/>
</dbReference>
<comment type="caution">
    <text evidence="1">The sequence shown here is derived from an EMBL/GenBank/DDBJ whole genome shotgun (WGS) entry which is preliminary data.</text>
</comment>
<sequence length="515" mass="58390">MPHAALDTLPLEVTSLIFNCLRPKSCGALHPDFTEPPDVYFHDGSQESSEPAWYSLQLQPLLSLCLVCKRLGNLAQPLLHREFLLGYGDSWRSNRFTWSGRLIGFMRTVARRRDLAAQVTRIFIHPEIWESHRSKTVVERWQSEQNPVWRSRCPFSWSEVRLSEDDLIAVLILELPNLQYCSLQVGVDTDEIAPGASFRAALISRLPIKTVDLNLCATSCEVRKSYGKFSIIQRAFSLLNLSMGLETLNLHQYYGSVLRDDIDPIPALPNLKNLRLTFSWLNERTLQSLLSSCGSLQTFHYEATSNPERNDIGYYFYILTSTGNIHFRLTDAVKHLSSHCKTLKSVHLDLRMRGFTQCTPEPWTAFSLEQFTTLQHLFLTLDEFHSVYMVAHASPDQGLITLLPSSIISLYLAGQITDELSRMEESLIGLAEGVLSGQLPNLEVVRWDETERLSAGFPVHTMFSAAGVDFSYSSWPLSKSTLGESQRIGHPSWFDDGFRGDLLNYVPPDEEDPDL</sequence>
<dbReference type="Proteomes" id="UP001610446">
    <property type="component" value="Unassembled WGS sequence"/>
</dbReference>
<evidence type="ECO:0000313" key="1">
    <source>
        <dbReference type="EMBL" id="KAL2836455.1"/>
    </source>
</evidence>